<dbReference type="Proteomes" id="UP000838756">
    <property type="component" value="Unassembled WGS sequence"/>
</dbReference>
<dbReference type="GO" id="GO:0000981">
    <property type="term" value="F:DNA-binding transcription factor activity, RNA polymerase II-specific"/>
    <property type="evidence" value="ECO:0007669"/>
    <property type="project" value="TreeGrafter"/>
</dbReference>
<name>A0A8S4RIY1_9NEOP</name>
<evidence type="ECO:0000256" key="3">
    <source>
        <dbReference type="ARBA" id="ARBA00023015"/>
    </source>
</evidence>
<comment type="caution">
    <text evidence="8">The sequence shown here is derived from an EMBL/GenBank/DDBJ whole genome shotgun (WGS) entry which is preliminary data.</text>
</comment>
<dbReference type="SMART" id="SM00353">
    <property type="entry name" value="HLH"/>
    <property type="match status" value="1"/>
</dbReference>
<evidence type="ECO:0000256" key="4">
    <source>
        <dbReference type="ARBA" id="ARBA00023125"/>
    </source>
</evidence>
<evidence type="ECO:0000256" key="1">
    <source>
        <dbReference type="ARBA" id="ARBA00004123"/>
    </source>
</evidence>
<evidence type="ECO:0000256" key="2">
    <source>
        <dbReference type="ARBA" id="ARBA00022737"/>
    </source>
</evidence>
<keyword evidence="2" id="KW-0677">Repeat</keyword>
<dbReference type="InterPro" id="IPR036638">
    <property type="entry name" value="HLH_DNA-bd_sf"/>
</dbReference>
<keyword evidence="3" id="KW-0805">Transcription regulation</keyword>
<evidence type="ECO:0000259" key="7">
    <source>
        <dbReference type="PROSITE" id="PS50888"/>
    </source>
</evidence>
<gene>
    <name evidence="8" type="primary">jg18044</name>
    <name evidence="8" type="ORF">PAEG_LOCUS13298</name>
</gene>
<evidence type="ECO:0000256" key="5">
    <source>
        <dbReference type="ARBA" id="ARBA00023163"/>
    </source>
</evidence>
<dbReference type="GO" id="GO:0046983">
    <property type="term" value="F:protein dimerization activity"/>
    <property type="evidence" value="ECO:0007669"/>
    <property type="project" value="InterPro"/>
</dbReference>
<dbReference type="Pfam" id="PF23171">
    <property type="entry name" value="bHLH_HIF1A"/>
    <property type="match status" value="1"/>
</dbReference>
<evidence type="ECO:0000313" key="8">
    <source>
        <dbReference type="EMBL" id="CAH2235673.1"/>
    </source>
</evidence>
<dbReference type="GO" id="GO:0005634">
    <property type="term" value="C:nucleus"/>
    <property type="evidence" value="ECO:0007669"/>
    <property type="project" value="UniProtKB-SubCell"/>
</dbReference>
<keyword evidence="4" id="KW-0238">DNA-binding</keyword>
<dbReference type="PANTHER" id="PTHR23043">
    <property type="entry name" value="HYPOXIA-INDUCIBLE FACTOR 1 ALPHA"/>
    <property type="match status" value="1"/>
</dbReference>
<evidence type="ECO:0000256" key="6">
    <source>
        <dbReference type="ARBA" id="ARBA00023242"/>
    </source>
</evidence>
<feature type="domain" description="BHLH" evidence="7">
    <location>
        <begin position="19"/>
        <end position="72"/>
    </location>
</feature>
<sequence>MTQKAGSLPTAPAGRILELRKEKSRDAARSRRGKENYEFYELAKMLPLPAAITSQLDKASIIRLTISYLKLRDFANHGDPPWSRDLPSSKALKGAQNRRTSASLAMELFEQHQGTHILQDAMRRVGCQRELWKTVNKKKVAYLGHVLRHDRYRLLRLIMMGRVAGKSRIGHKRKSWLRNLGEWTGIASAAQLFSL</sequence>
<dbReference type="GO" id="GO:0000977">
    <property type="term" value="F:RNA polymerase II transcription regulatory region sequence-specific DNA binding"/>
    <property type="evidence" value="ECO:0007669"/>
    <property type="project" value="TreeGrafter"/>
</dbReference>
<dbReference type="OrthoDB" id="6021714at2759"/>
<organism evidence="8 9">
    <name type="scientific">Pararge aegeria aegeria</name>
    <dbReference type="NCBI Taxonomy" id="348720"/>
    <lineage>
        <taxon>Eukaryota</taxon>
        <taxon>Metazoa</taxon>
        <taxon>Ecdysozoa</taxon>
        <taxon>Arthropoda</taxon>
        <taxon>Hexapoda</taxon>
        <taxon>Insecta</taxon>
        <taxon>Pterygota</taxon>
        <taxon>Neoptera</taxon>
        <taxon>Endopterygota</taxon>
        <taxon>Lepidoptera</taxon>
        <taxon>Glossata</taxon>
        <taxon>Ditrysia</taxon>
        <taxon>Papilionoidea</taxon>
        <taxon>Nymphalidae</taxon>
        <taxon>Satyrinae</taxon>
        <taxon>Satyrini</taxon>
        <taxon>Parargina</taxon>
        <taxon>Pararge</taxon>
    </lineage>
</organism>
<keyword evidence="6" id="KW-0539">Nucleus</keyword>
<proteinExistence type="predicted"/>
<dbReference type="AlphaFoldDB" id="A0A8S4RIY1"/>
<dbReference type="GO" id="GO:0045165">
    <property type="term" value="P:cell fate commitment"/>
    <property type="evidence" value="ECO:0007669"/>
    <property type="project" value="UniProtKB-ARBA"/>
</dbReference>
<comment type="subcellular location">
    <subcellularLocation>
        <location evidence="1">Nucleus</location>
    </subcellularLocation>
</comment>
<keyword evidence="5" id="KW-0804">Transcription</keyword>
<protein>
    <submittedName>
        <fullName evidence="8">Jg18044 protein</fullName>
    </submittedName>
</protein>
<accession>A0A8S4RIY1</accession>
<dbReference type="PROSITE" id="PS50888">
    <property type="entry name" value="BHLH"/>
    <property type="match status" value="1"/>
</dbReference>
<dbReference type="InterPro" id="IPR011598">
    <property type="entry name" value="bHLH_dom"/>
</dbReference>
<dbReference type="Gene3D" id="4.10.280.10">
    <property type="entry name" value="Helix-loop-helix DNA-binding domain"/>
    <property type="match status" value="1"/>
</dbReference>
<keyword evidence="9" id="KW-1185">Reference proteome</keyword>
<dbReference type="PANTHER" id="PTHR23043:SF26">
    <property type="entry name" value="PROTEIN TRACHEALESS"/>
    <property type="match status" value="1"/>
</dbReference>
<evidence type="ECO:0000313" key="9">
    <source>
        <dbReference type="Proteomes" id="UP000838756"/>
    </source>
</evidence>
<dbReference type="EMBL" id="CAKXAJ010025144">
    <property type="protein sequence ID" value="CAH2235673.1"/>
    <property type="molecule type" value="Genomic_DNA"/>
</dbReference>
<dbReference type="FunFam" id="4.10.280.10:FF:000007">
    <property type="entry name" value="single-minded homolog 1 isoform X1"/>
    <property type="match status" value="1"/>
</dbReference>
<reference evidence="8" key="1">
    <citation type="submission" date="2022-03" db="EMBL/GenBank/DDBJ databases">
        <authorList>
            <person name="Lindestad O."/>
        </authorList>
    </citation>
    <scope>NUCLEOTIDE SEQUENCE</scope>
</reference>
<dbReference type="SUPFAM" id="SSF47459">
    <property type="entry name" value="HLH, helix-loop-helix DNA-binding domain"/>
    <property type="match status" value="1"/>
</dbReference>
<dbReference type="GO" id="GO:0010557">
    <property type="term" value="P:positive regulation of macromolecule biosynthetic process"/>
    <property type="evidence" value="ECO:0007669"/>
    <property type="project" value="UniProtKB-ARBA"/>
</dbReference>